<keyword evidence="3" id="KW-0560">Oxidoreductase</keyword>
<dbReference type="GO" id="GO:0071949">
    <property type="term" value="F:FAD binding"/>
    <property type="evidence" value="ECO:0007669"/>
    <property type="project" value="InterPro"/>
</dbReference>
<dbReference type="PRINTS" id="PR00420">
    <property type="entry name" value="RNGMNOXGNASE"/>
</dbReference>
<dbReference type="PANTHER" id="PTHR46720">
    <property type="entry name" value="HYDROXYLASE, PUTATIVE (AFU_ORTHOLOGUE AFUA_3G01460)-RELATED"/>
    <property type="match status" value="1"/>
</dbReference>
<dbReference type="GO" id="GO:0016491">
    <property type="term" value="F:oxidoreductase activity"/>
    <property type="evidence" value="ECO:0007669"/>
    <property type="project" value="UniProtKB-KW"/>
</dbReference>
<keyword evidence="2" id="KW-0274">FAD</keyword>
<dbReference type="OrthoDB" id="417877at2759"/>
<evidence type="ECO:0000313" key="6">
    <source>
        <dbReference type="Proteomes" id="UP000703269"/>
    </source>
</evidence>
<dbReference type="EMBL" id="BPQB01000009">
    <property type="protein sequence ID" value="GJE88353.1"/>
    <property type="molecule type" value="Genomic_DNA"/>
</dbReference>
<keyword evidence="6" id="KW-1185">Reference proteome</keyword>
<evidence type="ECO:0000256" key="3">
    <source>
        <dbReference type="ARBA" id="ARBA00023002"/>
    </source>
</evidence>
<evidence type="ECO:0000256" key="2">
    <source>
        <dbReference type="ARBA" id="ARBA00022827"/>
    </source>
</evidence>
<dbReference type="AlphaFoldDB" id="A0A9P3G3D5"/>
<dbReference type="GO" id="GO:0044550">
    <property type="term" value="P:secondary metabolite biosynthetic process"/>
    <property type="evidence" value="ECO:0007669"/>
    <property type="project" value="TreeGrafter"/>
</dbReference>
<dbReference type="InterPro" id="IPR036188">
    <property type="entry name" value="FAD/NAD-bd_sf"/>
</dbReference>
<dbReference type="Gene3D" id="3.50.50.60">
    <property type="entry name" value="FAD/NAD(P)-binding domain"/>
    <property type="match status" value="1"/>
</dbReference>
<organism evidence="5 6">
    <name type="scientific">Phanerochaete sordida</name>
    <dbReference type="NCBI Taxonomy" id="48140"/>
    <lineage>
        <taxon>Eukaryota</taxon>
        <taxon>Fungi</taxon>
        <taxon>Dikarya</taxon>
        <taxon>Basidiomycota</taxon>
        <taxon>Agaricomycotina</taxon>
        <taxon>Agaricomycetes</taxon>
        <taxon>Polyporales</taxon>
        <taxon>Phanerochaetaceae</taxon>
        <taxon>Phanerochaete</taxon>
    </lineage>
</organism>
<accession>A0A9P3G3D5</accession>
<dbReference type="SUPFAM" id="SSF54373">
    <property type="entry name" value="FAD-linked reductases, C-terminal domain"/>
    <property type="match status" value="1"/>
</dbReference>
<feature type="domain" description="FAD-binding" evidence="4">
    <location>
        <begin position="288"/>
        <end position="378"/>
    </location>
</feature>
<dbReference type="Proteomes" id="UP000703269">
    <property type="component" value="Unassembled WGS sequence"/>
</dbReference>
<dbReference type="Pfam" id="PF01494">
    <property type="entry name" value="FAD_binding_3"/>
    <property type="match status" value="2"/>
</dbReference>
<comment type="caution">
    <text evidence="5">The sequence shown here is derived from an EMBL/GenBank/DDBJ whole genome shotgun (WGS) entry which is preliminary data.</text>
</comment>
<dbReference type="InterPro" id="IPR051104">
    <property type="entry name" value="FAD_monoxygenase"/>
</dbReference>
<name>A0A9P3G3D5_9APHY</name>
<evidence type="ECO:0000313" key="5">
    <source>
        <dbReference type="EMBL" id="GJE88353.1"/>
    </source>
</evidence>
<dbReference type="InterPro" id="IPR002938">
    <property type="entry name" value="FAD-bd"/>
</dbReference>
<sequence length="446" mass="49436">MGRLTIAICGGGIGGLCLAVVLKKFVDSKDIVIDLYEAGPKFAETGAGITAWERTRSILRTLGMADAFDQRALSFPVIFRKSDTTEPFSFHEFSVPKGSVSLPRNEMLNILVEQLALEAPSFLRTHFSKRLVSYEQDLDGVTLRFEDNSTARADVLVGAEGIGSPTRKTMYADLAQRARTHDAIRAEELLKASQPTWTGTYAYRALLDREKLRQAAPDNMMLDKTVIWFGKGRHVVSYPISPVTINVVFLDTNPDGLDQVHSGPPMAPSSKQTVAYIFQNFEEDIRAAIQNADEVSRWAVSHIRRLPQYADGRVALLGDSAHAMSPHFAAGAGQAIEDAYILGRLLAHPTVQHAHIPAVLEIYDTVRRPIAADAVERSLRLGGMYELQADCLPAGVDADKLWAGDEHELAALAEAMQEMHRFHWETMPEREWERAERMLEEVAGRA</sequence>
<reference evidence="5 6" key="1">
    <citation type="submission" date="2021-08" db="EMBL/GenBank/DDBJ databases">
        <title>Draft Genome Sequence of Phanerochaete sordida strain YK-624.</title>
        <authorList>
            <person name="Mori T."/>
            <person name="Dohra H."/>
            <person name="Suzuki T."/>
            <person name="Kawagishi H."/>
            <person name="Hirai H."/>
        </authorList>
    </citation>
    <scope>NUCLEOTIDE SEQUENCE [LARGE SCALE GENOMIC DNA]</scope>
    <source>
        <strain evidence="5 6">YK-624</strain>
    </source>
</reference>
<keyword evidence="1" id="KW-0285">Flavoprotein</keyword>
<dbReference type="PANTHER" id="PTHR46720:SF3">
    <property type="entry name" value="FAD-BINDING DOMAIN-CONTAINING PROTEIN-RELATED"/>
    <property type="match status" value="1"/>
</dbReference>
<feature type="domain" description="FAD-binding" evidence="4">
    <location>
        <begin position="5"/>
        <end position="180"/>
    </location>
</feature>
<protein>
    <submittedName>
        <fullName evidence="5">Salicylate 1-monooxygenase-like protein</fullName>
    </submittedName>
</protein>
<proteinExistence type="predicted"/>
<evidence type="ECO:0000259" key="4">
    <source>
        <dbReference type="Pfam" id="PF01494"/>
    </source>
</evidence>
<gene>
    <name evidence="5" type="ORF">PsYK624_044360</name>
</gene>
<evidence type="ECO:0000256" key="1">
    <source>
        <dbReference type="ARBA" id="ARBA00022630"/>
    </source>
</evidence>
<dbReference type="SUPFAM" id="SSF51905">
    <property type="entry name" value="FAD/NAD(P)-binding domain"/>
    <property type="match status" value="1"/>
</dbReference>